<reference evidence="3" key="1">
    <citation type="submission" date="2024-05" db="EMBL/GenBank/DDBJ databases">
        <title>Whole genome shotgun sequence of Streptomyces hydrogenans NBRC 13475.</title>
        <authorList>
            <person name="Komaki H."/>
            <person name="Tamura T."/>
        </authorList>
    </citation>
    <scope>NUCLEOTIDE SEQUENCE</scope>
    <source>
        <strain evidence="3">NBRC 13475</strain>
    </source>
</reference>
<name>A0ABQ3PQ22_9ACTN</name>
<proteinExistence type="inferred from homology"/>
<dbReference type="InterPro" id="IPR006442">
    <property type="entry name" value="Antitoxin_Phd/YefM"/>
</dbReference>
<dbReference type="NCBIfam" id="TIGR01552">
    <property type="entry name" value="phd_fam"/>
    <property type="match status" value="1"/>
</dbReference>
<protein>
    <recommendedName>
        <fullName evidence="2">Antitoxin</fullName>
    </recommendedName>
</protein>
<evidence type="ECO:0000256" key="1">
    <source>
        <dbReference type="ARBA" id="ARBA00009981"/>
    </source>
</evidence>
<dbReference type="Proteomes" id="UP001052739">
    <property type="component" value="Unassembled WGS sequence"/>
</dbReference>
<dbReference type="SUPFAM" id="SSF143120">
    <property type="entry name" value="YefM-like"/>
    <property type="match status" value="1"/>
</dbReference>
<comment type="function">
    <text evidence="2">Antitoxin component of a type II toxin-antitoxin (TA) system.</text>
</comment>
<dbReference type="EMBL" id="BNDW01000117">
    <property type="protein sequence ID" value="GHI27127.1"/>
    <property type="molecule type" value="Genomic_DNA"/>
</dbReference>
<evidence type="ECO:0000313" key="4">
    <source>
        <dbReference type="Proteomes" id="UP001052739"/>
    </source>
</evidence>
<accession>A0ABQ3PQ22</accession>
<organism evidence="3 4">
    <name type="scientific">Streptomyces hydrogenans</name>
    <dbReference type="NCBI Taxonomy" id="1873719"/>
    <lineage>
        <taxon>Bacteria</taxon>
        <taxon>Bacillati</taxon>
        <taxon>Actinomycetota</taxon>
        <taxon>Actinomycetes</taxon>
        <taxon>Kitasatosporales</taxon>
        <taxon>Streptomycetaceae</taxon>
        <taxon>Streptomyces</taxon>
    </lineage>
</organism>
<dbReference type="Gene3D" id="3.40.1620.10">
    <property type="entry name" value="YefM-like domain"/>
    <property type="match status" value="1"/>
</dbReference>
<evidence type="ECO:0000313" key="3">
    <source>
        <dbReference type="EMBL" id="GHI27127.1"/>
    </source>
</evidence>
<dbReference type="Pfam" id="PF02604">
    <property type="entry name" value="PhdYeFM_antitox"/>
    <property type="match status" value="1"/>
</dbReference>
<sequence>MYTTIDLRKGMGEILDRVRIAGEPAVVTRKGRTLAYLVPAEWFEHYQQLVEQASGTAGGRDVA</sequence>
<gene>
    <name evidence="3" type="ORF">Shyd_84980</name>
</gene>
<evidence type="ECO:0000256" key="2">
    <source>
        <dbReference type="RuleBase" id="RU362080"/>
    </source>
</evidence>
<comment type="caution">
    <text evidence="3">The sequence shown here is derived from an EMBL/GenBank/DDBJ whole genome shotgun (WGS) entry which is preliminary data.</text>
</comment>
<comment type="similarity">
    <text evidence="1 2">Belongs to the phD/YefM antitoxin family.</text>
</comment>
<keyword evidence="4" id="KW-1185">Reference proteome</keyword>
<dbReference type="InterPro" id="IPR036165">
    <property type="entry name" value="YefM-like_sf"/>
</dbReference>
<dbReference type="RefSeq" id="WP_226652867.1">
    <property type="nucleotide sequence ID" value="NZ_BNBS01000061.1"/>
</dbReference>